<dbReference type="SUPFAM" id="SSF53597">
    <property type="entry name" value="Dihydrofolate reductase-like"/>
    <property type="match status" value="1"/>
</dbReference>
<dbReference type="EC" id="1.5.1.3" evidence="3 7"/>
<keyword evidence="11" id="KW-1185">Reference proteome</keyword>
<evidence type="ECO:0000256" key="7">
    <source>
        <dbReference type="PIRNR" id="PIRNR000194"/>
    </source>
</evidence>
<dbReference type="PIRSF" id="PIRSF000194">
    <property type="entry name" value="DHFR"/>
    <property type="match status" value="1"/>
</dbReference>
<dbReference type="RefSeq" id="WP_380080910.1">
    <property type="nucleotide sequence ID" value="NZ_JBHRZF010000219.1"/>
</dbReference>
<comment type="catalytic activity">
    <reaction evidence="7">
        <text>(6S)-5,6,7,8-tetrahydrofolate + NADP(+) = 7,8-dihydrofolate + NADPH + H(+)</text>
        <dbReference type="Rhea" id="RHEA:15009"/>
        <dbReference type="ChEBI" id="CHEBI:15378"/>
        <dbReference type="ChEBI" id="CHEBI:57451"/>
        <dbReference type="ChEBI" id="CHEBI:57453"/>
        <dbReference type="ChEBI" id="CHEBI:57783"/>
        <dbReference type="ChEBI" id="CHEBI:58349"/>
        <dbReference type="EC" id="1.5.1.3"/>
    </reaction>
</comment>
<keyword evidence="6 7" id="KW-0560">Oxidoreductase</keyword>
<evidence type="ECO:0000256" key="2">
    <source>
        <dbReference type="ARBA" id="ARBA00009539"/>
    </source>
</evidence>
<dbReference type="PRINTS" id="PR00070">
    <property type="entry name" value="DHFR"/>
</dbReference>
<feature type="domain" description="DHFR" evidence="9">
    <location>
        <begin position="10"/>
        <end position="168"/>
    </location>
</feature>
<comment type="caution">
    <text evidence="10">The sequence shown here is derived from an EMBL/GenBank/DDBJ whole genome shotgun (WGS) entry which is preliminary data.</text>
</comment>
<dbReference type="PANTHER" id="PTHR48069:SF3">
    <property type="entry name" value="DIHYDROFOLATE REDUCTASE"/>
    <property type="match status" value="1"/>
</dbReference>
<dbReference type="InterPro" id="IPR001796">
    <property type="entry name" value="DHFR_dom"/>
</dbReference>
<dbReference type="PANTHER" id="PTHR48069">
    <property type="entry name" value="DIHYDROFOLATE REDUCTASE"/>
    <property type="match status" value="1"/>
</dbReference>
<evidence type="ECO:0000256" key="5">
    <source>
        <dbReference type="ARBA" id="ARBA00022857"/>
    </source>
</evidence>
<dbReference type="InterPro" id="IPR012259">
    <property type="entry name" value="DHFR"/>
</dbReference>
<dbReference type="InterPro" id="IPR024072">
    <property type="entry name" value="DHFR-like_dom_sf"/>
</dbReference>
<sequence>MSPSDRTGPELVAIYAMTENRVIGKGGGMPWHLPADFAHFRRLSVGKPNIMGRKVWESLGGKPLKDRLNIVLTRNPDFQAEGAVVAHSPEEALQAAGDGPEIAIIGGAEIYKLFAEQLKRLEETLIQTTLAGDTFMPELPGEWEVVNEKFRPADEKNRYGMTFRTLVRKAQTP</sequence>
<evidence type="ECO:0000313" key="11">
    <source>
        <dbReference type="Proteomes" id="UP001595748"/>
    </source>
</evidence>
<evidence type="ECO:0000256" key="8">
    <source>
        <dbReference type="RuleBase" id="RU004474"/>
    </source>
</evidence>
<evidence type="ECO:0000259" key="9">
    <source>
        <dbReference type="PROSITE" id="PS51330"/>
    </source>
</evidence>
<protein>
    <recommendedName>
        <fullName evidence="3 7">Dihydrofolate reductase</fullName>
        <ecNumber evidence="3 7">1.5.1.3</ecNumber>
    </recommendedName>
</protein>
<dbReference type="InterPro" id="IPR017925">
    <property type="entry name" value="DHFR_CS"/>
</dbReference>
<keyword evidence="4 7" id="KW-0554">One-carbon metabolism</keyword>
<dbReference type="Proteomes" id="UP001595748">
    <property type="component" value="Unassembled WGS sequence"/>
</dbReference>
<dbReference type="PROSITE" id="PS00075">
    <property type="entry name" value="DHFR_1"/>
    <property type="match status" value="1"/>
</dbReference>
<evidence type="ECO:0000256" key="4">
    <source>
        <dbReference type="ARBA" id="ARBA00022563"/>
    </source>
</evidence>
<keyword evidence="5 7" id="KW-0521">NADP</keyword>
<reference evidence="11" key="1">
    <citation type="journal article" date="2019" name="Int. J. Syst. Evol. Microbiol.">
        <title>The Global Catalogue of Microorganisms (GCM) 10K type strain sequencing project: providing services to taxonomists for standard genome sequencing and annotation.</title>
        <authorList>
            <consortium name="The Broad Institute Genomics Platform"/>
            <consortium name="The Broad Institute Genome Sequencing Center for Infectious Disease"/>
            <person name="Wu L."/>
            <person name="Ma J."/>
        </authorList>
    </citation>
    <scope>NUCLEOTIDE SEQUENCE [LARGE SCALE GENOMIC DNA]</scope>
    <source>
        <strain evidence="11">CCTCC AB 2013263</strain>
    </source>
</reference>
<dbReference type="PROSITE" id="PS51330">
    <property type="entry name" value="DHFR_2"/>
    <property type="match status" value="1"/>
</dbReference>
<gene>
    <name evidence="10" type="ORF">ACFOPQ_19605</name>
</gene>
<dbReference type="Pfam" id="PF00186">
    <property type="entry name" value="DHFR_1"/>
    <property type="match status" value="1"/>
</dbReference>
<dbReference type="EMBL" id="JBHRZF010000219">
    <property type="protein sequence ID" value="MFC3862973.1"/>
    <property type="molecule type" value="Genomic_DNA"/>
</dbReference>
<name>A0ABV8AFI2_9DEIO</name>
<comment type="function">
    <text evidence="7">Key enzyme in folate metabolism. Catalyzes an essential reaction for de novo glycine and purine synthesis, and for DNA precursor synthesis.</text>
</comment>
<evidence type="ECO:0000313" key="10">
    <source>
        <dbReference type="EMBL" id="MFC3862973.1"/>
    </source>
</evidence>
<comment type="pathway">
    <text evidence="1 7">Cofactor biosynthesis; tetrahydrofolate biosynthesis; 5,6,7,8-tetrahydrofolate from 7,8-dihydrofolate: step 1/1.</text>
</comment>
<evidence type="ECO:0000256" key="1">
    <source>
        <dbReference type="ARBA" id="ARBA00004903"/>
    </source>
</evidence>
<evidence type="ECO:0000256" key="3">
    <source>
        <dbReference type="ARBA" id="ARBA00012856"/>
    </source>
</evidence>
<accession>A0ABV8AFI2</accession>
<organism evidence="10 11">
    <name type="scientific">Deinococcus antarcticus</name>
    <dbReference type="NCBI Taxonomy" id="1298767"/>
    <lineage>
        <taxon>Bacteria</taxon>
        <taxon>Thermotogati</taxon>
        <taxon>Deinococcota</taxon>
        <taxon>Deinococci</taxon>
        <taxon>Deinococcales</taxon>
        <taxon>Deinococcaceae</taxon>
        <taxon>Deinococcus</taxon>
    </lineage>
</organism>
<dbReference type="Gene3D" id="3.40.430.10">
    <property type="entry name" value="Dihydrofolate Reductase, subunit A"/>
    <property type="match status" value="1"/>
</dbReference>
<proteinExistence type="inferred from homology"/>
<dbReference type="GO" id="GO:0004146">
    <property type="term" value="F:dihydrofolate reductase activity"/>
    <property type="evidence" value="ECO:0007669"/>
    <property type="project" value="UniProtKB-EC"/>
</dbReference>
<evidence type="ECO:0000256" key="6">
    <source>
        <dbReference type="ARBA" id="ARBA00023002"/>
    </source>
</evidence>
<comment type="similarity">
    <text evidence="2 7 8">Belongs to the dihydrofolate reductase family.</text>
</comment>
<dbReference type="CDD" id="cd00209">
    <property type="entry name" value="DHFR"/>
    <property type="match status" value="1"/>
</dbReference>